<organism evidence="3 4">
    <name type="scientific">Phoenix dactylifera</name>
    <name type="common">Date palm</name>
    <dbReference type="NCBI Taxonomy" id="42345"/>
    <lineage>
        <taxon>Eukaryota</taxon>
        <taxon>Viridiplantae</taxon>
        <taxon>Streptophyta</taxon>
        <taxon>Embryophyta</taxon>
        <taxon>Tracheophyta</taxon>
        <taxon>Spermatophyta</taxon>
        <taxon>Magnoliopsida</taxon>
        <taxon>Liliopsida</taxon>
        <taxon>Arecaceae</taxon>
        <taxon>Coryphoideae</taxon>
        <taxon>Phoeniceae</taxon>
        <taxon>Phoenix</taxon>
    </lineage>
</organism>
<dbReference type="InterPro" id="IPR037516">
    <property type="entry name" value="Tripartite_DENN"/>
</dbReference>
<evidence type="ECO:0000259" key="2">
    <source>
        <dbReference type="PROSITE" id="PS50211"/>
    </source>
</evidence>
<name>A0A8B8ZN86_PHODC</name>
<dbReference type="SMART" id="SM00799">
    <property type="entry name" value="DENN"/>
    <property type="match status" value="1"/>
</dbReference>
<feature type="region of interest" description="Disordered" evidence="1">
    <location>
        <begin position="455"/>
        <end position="474"/>
    </location>
</feature>
<reference evidence="4" key="1">
    <citation type="submission" date="2025-08" db="UniProtKB">
        <authorList>
            <consortium name="RefSeq"/>
        </authorList>
    </citation>
    <scope>IDENTIFICATION</scope>
    <source>
        <tissue evidence="4">Young leaves</tissue>
    </source>
</reference>
<dbReference type="InterPro" id="IPR001194">
    <property type="entry name" value="cDENN_dom"/>
</dbReference>
<dbReference type="Proteomes" id="UP000228380">
    <property type="component" value="Unplaced"/>
</dbReference>
<feature type="region of interest" description="Disordered" evidence="1">
    <location>
        <begin position="1"/>
        <end position="32"/>
    </location>
</feature>
<dbReference type="AlphaFoldDB" id="A0A8B8ZN86"/>
<dbReference type="PANTHER" id="PTHR15288">
    <property type="entry name" value="DENN DOMAIN-CONTAINING PROTEIN 2"/>
    <property type="match status" value="1"/>
</dbReference>
<gene>
    <name evidence="4" type="primary">LOC120106720</name>
</gene>
<dbReference type="PROSITE" id="PS50211">
    <property type="entry name" value="DENN"/>
    <property type="match status" value="1"/>
</dbReference>
<protein>
    <submittedName>
        <fullName evidence="4">Uncharacterized protein LOC120106720 isoform X1</fullName>
    </submittedName>
</protein>
<proteinExistence type="predicted"/>
<keyword evidence="3" id="KW-1185">Reference proteome</keyword>
<dbReference type="Gene3D" id="3.30.450.200">
    <property type="match status" value="1"/>
</dbReference>
<dbReference type="KEGG" id="pda:120106720"/>
<dbReference type="RefSeq" id="XP_038975686.1">
    <property type="nucleotide sequence ID" value="XM_039119758.1"/>
</dbReference>
<dbReference type="OrthoDB" id="6019893at2759"/>
<dbReference type="InterPro" id="IPR043153">
    <property type="entry name" value="DENN_C"/>
</dbReference>
<dbReference type="Gene3D" id="3.40.50.11500">
    <property type="match status" value="1"/>
</dbReference>
<feature type="domain" description="UDENN" evidence="2">
    <location>
        <begin position="471"/>
        <end position="856"/>
    </location>
</feature>
<dbReference type="GeneID" id="120106720"/>
<evidence type="ECO:0000313" key="4">
    <source>
        <dbReference type="RefSeq" id="XP_038975686.1"/>
    </source>
</evidence>
<evidence type="ECO:0000256" key="1">
    <source>
        <dbReference type="SAM" id="MobiDB-lite"/>
    </source>
</evidence>
<feature type="compositionally biased region" description="Polar residues" evidence="1">
    <location>
        <begin position="1"/>
        <end position="18"/>
    </location>
</feature>
<dbReference type="Pfam" id="PF02141">
    <property type="entry name" value="DENN"/>
    <property type="match status" value="1"/>
</dbReference>
<dbReference type="InterPro" id="IPR051942">
    <property type="entry name" value="DENN_domain_containing_2"/>
</dbReference>
<accession>A0A8B8ZN86</accession>
<evidence type="ECO:0000313" key="3">
    <source>
        <dbReference type="Proteomes" id="UP000228380"/>
    </source>
</evidence>
<sequence>MEETVSDQPNDQAASSAAWTPEATPEHPIEDTAAAPAMAKSPYLSASFSGTTHCSSPLARLREARHVRSNSLQRWRRQIQRAWRWGPSGGNNINSGTREYGFKTTLNLEVMANQKREWYQIQSKSRDLRQYKEPSSLFEHFFIVGLHSYANVEAIEDAFAKRKKWESEVANSEILDLRKLQYHGCMPTLEPQILFKYPPGKRVAMRENDLPAFCFPEGVKEDIALPSLHAFLRTNSKDVKMNKARLIERTPSMSDLNEIVFGQEHLSQDDLSFIFCLKVSDNATLYGVCLHVQEIVQRAPGIVGAVSPLNHSCKSSRFLVSAPRCYCILTRVPFFELHYEMLNSIIAQERLERITQFVSEMALSDPIAHGIAEHDQLEENFCSPDRQSRNDWMGCAIPVDSVSGLLSSAGLPSDREVSPFLFRTFEPQSPESVSASDASDFSHVRELDKEMRRSWHQYDDNTSETSGSRSDSFERVNGNFEIGQTSPEVGTVCCSVSNRLERAESVESIYSSARGAGSDDEDDEFNFKHEMNIGDEKVMEWAKAHNNEPLMIVCGYHALPLPPRGGEIVFHPLEHLQPINYYRPGIKSLNLDNTFSDFDPSCLGEANQFSEKVNARLAAAEEALALSIWTIATVCRALSLESVLALFAGALLEKQVAVICPNLGVLSAIVLSVIPMIRPFEWQSLLLPVLPRKMLDFLDAPVPFIVGIQHKPADSKIKTTNIIQVNVSKDQVKTCSLPQLPRYKELVSDLSPIHARLSCENSIAKRHPVYRCSEVQAEAAGHFLSVMKAYLESLCSNLRSHTITNVQSNNDKVSLLLKDSFVDSFPIKDRPFIKLFVDTQLFSALSDSRLSTYEHE</sequence>
<dbReference type="PANTHER" id="PTHR15288:SF0">
    <property type="entry name" value="UDENN DOMAIN-CONTAINING PROTEIN"/>
    <property type="match status" value="1"/>
</dbReference>